<dbReference type="AlphaFoldDB" id="A0A6M4H2S9"/>
<keyword evidence="4 5" id="KW-0131">Cell cycle</keyword>
<accession>A0A6M4H2S9</accession>
<dbReference type="NCBIfam" id="NF007009">
    <property type="entry name" value="PRK09472.1"/>
    <property type="match status" value="1"/>
</dbReference>
<evidence type="ECO:0000256" key="4">
    <source>
        <dbReference type="ARBA" id="ARBA00023306"/>
    </source>
</evidence>
<dbReference type="Gene3D" id="3.30.420.40">
    <property type="match status" value="2"/>
</dbReference>
<dbReference type="EMBL" id="CP053073">
    <property type="protein sequence ID" value="QJR13859.1"/>
    <property type="molecule type" value="Genomic_DNA"/>
</dbReference>
<keyword evidence="9" id="KW-1185">Reference proteome</keyword>
<dbReference type="RefSeq" id="WP_171160597.1">
    <property type="nucleotide sequence ID" value="NZ_CP053073.1"/>
</dbReference>
<dbReference type="FunCoup" id="A0A6M4H2S9">
    <property type="interactions" value="229"/>
</dbReference>
<evidence type="ECO:0000256" key="6">
    <source>
        <dbReference type="PIRNR" id="PIRNR003101"/>
    </source>
</evidence>
<reference evidence="8 9" key="1">
    <citation type="submission" date="2020-04" db="EMBL/GenBank/DDBJ databases">
        <title>Usitatibacter rugosus gen. nov., sp. nov. and Usitatibacter palustris sp. nov., novel members of Usitatibacteraceae fam. nov. within the order Nitrosomonadales isolated from soil.</title>
        <authorList>
            <person name="Huber K.J."/>
            <person name="Neumann-Schaal M."/>
            <person name="Geppert A."/>
            <person name="Luckner M."/>
            <person name="Wanner G."/>
            <person name="Overmann J."/>
        </authorList>
    </citation>
    <scope>NUCLEOTIDE SEQUENCE [LARGE SCALE GENOMIC DNA]</scope>
    <source>
        <strain evidence="8 9">Swamp67</strain>
    </source>
</reference>
<dbReference type="GO" id="GO:0043093">
    <property type="term" value="P:FtsZ-dependent cytokinesis"/>
    <property type="evidence" value="ECO:0007669"/>
    <property type="project" value="UniProtKB-UniRule"/>
</dbReference>
<sequence length="414" mass="44966">MIPNRPREQRNLLVALDIGTSKIVTLVSEITPEGHLNLIGMGSHPSRGLRKGVVVNIESTVNAIQRSLEEAELMADVKIKEVLTGIAGSHIKSFNSHGMVAIKDKEVQPYDIDRVIETARAVNIPMEQQVLHILEQEFIIDGQGGVRQPLGMSGMRLEVKVHIVTGAVSAAQNIMKCVRRCGLEVKDLMLQPLASADAVLLDDERDLGVCLVDVGGGTTDIAVFTEGAIKHTSVIPIAGDQITNDIAMALRTPTKDAEELKIAHGVALRQLASTTEMIEVPGVGDRGPRELSRQTLAEVIEPRVEELYSLIQRELRSCGLEELLSSGIVLTGGSSLMKGMVELGEEVFHMPVRVGVPHYSGALAEVVRNPRYATGVGLLMAGLDQVKREQHARMQGAGFKDAMEKMKSWFKGNF</sequence>
<protein>
    <recommendedName>
        <fullName evidence="5 6">Cell division protein FtsA</fullName>
    </recommendedName>
</protein>
<dbReference type="CDD" id="cd24048">
    <property type="entry name" value="ASKHA_NBD_FtsA"/>
    <property type="match status" value="1"/>
</dbReference>
<gene>
    <name evidence="8" type="primary">ftsA_2</name>
    <name evidence="5" type="synonym">ftsA</name>
    <name evidence="8" type="ORF">DSM104440_00649</name>
</gene>
<dbReference type="GO" id="GO:0032153">
    <property type="term" value="C:cell division site"/>
    <property type="evidence" value="ECO:0007669"/>
    <property type="project" value="UniProtKB-UniRule"/>
</dbReference>
<dbReference type="InterPro" id="IPR003494">
    <property type="entry name" value="SHS2_FtsA"/>
</dbReference>
<proteinExistence type="inferred from homology"/>
<dbReference type="FunFam" id="3.30.1490.110:FF:000001">
    <property type="entry name" value="Cell division protein FtsA"/>
    <property type="match status" value="1"/>
</dbReference>
<evidence type="ECO:0000313" key="9">
    <source>
        <dbReference type="Proteomes" id="UP000503096"/>
    </source>
</evidence>
<comment type="subunit">
    <text evidence="5">Self-interacts. Interacts with FtsZ.</text>
</comment>
<dbReference type="InterPro" id="IPR020823">
    <property type="entry name" value="Cell_div_FtsA"/>
</dbReference>
<dbReference type="SMART" id="SM00842">
    <property type="entry name" value="FtsA"/>
    <property type="match status" value="1"/>
</dbReference>
<dbReference type="GO" id="GO:0009898">
    <property type="term" value="C:cytoplasmic side of plasma membrane"/>
    <property type="evidence" value="ECO:0007669"/>
    <property type="project" value="UniProtKB-UniRule"/>
</dbReference>
<dbReference type="Pfam" id="PF02491">
    <property type="entry name" value="SHS2_FTSA"/>
    <property type="match status" value="1"/>
</dbReference>
<evidence type="ECO:0000256" key="5">
    <source>
        <dbReference type="HAMAP-Rule" id="MF_02033"/>
    </source>
</evidence>
<dbReference type="InterPro" id="IPR043129">
    <property type="entry name" value="ATPase_NBD"/>
</dbReference>
<organism evidence="8 9">
    <name type="scientific">Usitatibacter palustris</name>
    <dbReference type="NCBI Taxonomy" id="2732487"/>
    <lineage>
        <taxon>Bacteria</taxon>
        <taxon>Pseudomonadati</taxon>
        <taxon>Pseudomonadota</taxon>
        <taxon>Betaproteobacteria</taxon>
        <taxon>Nitrosomonadales</taxon>
        <taxon>Usitatibacteraceae</taxon>
        <taxon>Usitatibacter</taxon>
    </lineage>
</organism>
<dbReference type="NCBIfam" id="TIGR01174">
    <property type="entry name" value="ftsA"/>
    <property type="match status" value="1"/>
</dbReference>
<keyword evidence="2 5" id="KW-0132">Cell division</keyword>
<dbReference type="InterPro" id="IPR050696">
    <property type="entry name" value="FtsA/MreB"/>
</dbReference>
<dbReference type="PIRSF" id="PIRSF003101">
    <property type="entry name" value="FtsA"/>
    <property type="match status" value="1"/>
</dbReference>
<feature type="domain" description="SHS2" evidence="7">
    <location>
        <begin position="13"/>
        <end position="199"/>
    </location>
</feature>
<keyword evidence="3 5" id="KW-0472">Membrane</keyword>
<keyword evidence="1 5" id="KW-1003">Cell membrane</keyword>
<evidence type="ECO:0000256" key="3">
    <source>
        <dbReference type="ARBA" id="ARBA00023136"/>
    </source>
</evidence>
<evidence type="ECO:0000259" key="7">
    <source>
        <dbReference type="SMART" id="SM00842"/>
    </source>
</evidence>
<dbReference type="HAMAP" id="MF_02033">
    <property type="entry name" value="FtsA"/>
    <property type="match status" value="1"/>
</dbReference>
<dbReference type="Pfam" id="PF14450">
    <property type="entry name" value="FtsA"/>
    <property type="match status" value="2"/>
</dbReference>
<dbReference type="Gene3D" id="3.30.1490.110">
    <property type="match status" value="1"/>
</dbReference>
<comment type="function">
    <text evidence="5 6">Cell division protein that is involved in the assembly of the Z ring. May serve as a membrane anchor for the Z ring.</text>
</comment>
<dbReference type="InParanoid" id="A0A6M4H2S9"/>
<comment type="similarity">
    <text evidence="5 6">Belongs to the FtsA/MreB family.</text>
</comment>
<dbReference type="PANTHER" id="PTHR32432:SF4">
    <property type="entry name" value="CELL DIVISION PROTEIN FTSA"/>
    <property type="match status" value="1"/>
</dbReference>
<dbReference type="PANTHER" id="PTHR32432">
    <property type="entry name" value="CELL DIVISION PROTEIN FTSA-RELATED"/>
    <property type="match status" value="1"/>
</dbReference>
<evidence type="ECO:0000256" key="2">
    <source>
        <dbReference type="ARBA" id="ARBA00022618"/>
    </source>
</evidence>
<dbReference type="KEGG" id="upl:DSM104440_00649"/>
<dbReference type="Proteomes" id="UP000503096">
    <property type="component" value="Chromosome"/>
</dbReference>
<dbReference type="SUPFAM" id="SSF53067">
    <property type="entry name" value="Actin-like ATPase domain"/>
    <property type="match status" value="2"/>
</dbReference>
<evidence type="ECO:0000313" key="8">
    <source>
        <dbReference type="EMBL" id="QJR13859.1"/>
    </source>
</evidence>
<evidence type="ECO:0000256" key="1">
    <source>
        <dbReference type="ARBA" id="ARBA00022475"/>
    </source>
</evidence>
<name>A0A6M4H2S9_9PROT</name>
<comment type="subcellular location">
    <subcellularLocation>
        <location evidence="5">Cell membrane</location>
        <topology evidence="5">Peripheral membrane protein</topology>
        <orientation evidence="5">Cytoplasmic side</orientation>
    </subcellularLocation>
    <text evidence="5">Localizes to the Z ring in an FtsZ-dependent manner. Targeted to the membrane through a conserved C-terminal amphipathic helix.</text>
</comment>